<sequence>MTSPQDTPDDGDAGDRSQPEGAVGVELGMSEEPGGTFEPEEDPDPDPGS</sequence>
<feature type="region of interest" description="Disordered" evidence="1">
    <location>
        <begin position="1"/>
        <end position="49"/>
    </location>
</feature>
<dbReference type="AlphaFoldDB" id="A0A1I5CBI0"/>
<feature type="compositionally biased region" description="Acidic residues" evidence="1">
    <location>
        <begin position="38"/>
        <end position="49"/>
    </location>
</feature>
<dbReference type="RefSeq" id="WP_177225056.1">
    <property type="nucleotide sequence ID" value="NZ_FOWE01000001.1"/>
</dbReference>
<name>A0A1I5CBI0_9ACTN</name>
<protein>
    <submittedName>
        <fullName evidence="2">Uncharacterized protein</fullName>
    </submittedName>
</protein>
<reference evidence="3" key="1">
    <citation type="submission" date="2016-10" db="EMBL/GenBank/DDBJ databases">
        <authorList>
            <person name="Varghese N."/>
            <person name="Submissions S."/>
        </authorList>
    </citation>
    <scope>NUCLEOTIDE SEQUENCE [LARGE SCALE GENOMIC DNA]</scope>
    <source>
        <strain evidence="3">DSM 43161</strain>
    </source>
</reference>
<evidence type="ECO:0000313" key="3">
    <source>
        <dbReference type="Proteomes" id="UP000183642"/>
    </source>
</evidence>
<organism evidence="2 3">
    <name type="scientific">Geodermatophilus obscurus</name>
    <dbReference type="NCBI Taxonomy" id="1861"/>
    <lineage>
        <taxon>Bacteria</taxon>
        <taxon>Bacillati</taxon>
        <taxon>Actinomycetota</taxon>
        <taxon>Actinomycetes</taxon>
        <taxon>Geodermatophilales</taxon>
        <taxon>Geodermatophilaceae</taxon>
        <taxon>Geodermatophilus</taxon>
    </lineage>
</organism>
<proteinExistence type="predicted"/>
<dbReference type="EMBL" id="FOWE01000001">
    <property type="protein sequence ID" value="SFN84001.1"/>
    <property type="molecule type" value="Genomic_DNA"/>
</dbReference>
<gene>
    <name evidence="2" type="ORF">SAMN05660359_00197</name>
</gene>
<evidence type="ECO:0000313" key="2">
    <source>
        <dbReference type="EMBL" id="SFN84001.1"/>
    </source>
</evidence>
<accession>A0A1I5CBI0</accession>
<dbReference type="Proteomes" id="UP000183642">
    <property type="component" value="Unassembled WGS sequence"/>
</dbReference>
<evidence type="ECO:0000256" key="1">
    <source>
        <dbReference type="SAM" id="MobiDB-lite"/>
    </source>
</evidence>
<keyword evidence="3" id="KW-1185">Reference proteome</keyword>